<proteinExistence type="predicted"/>
<feature type="transmembrane region" description="Helical" evidence="6">
    <location>
        <begin position="330"/>
        <end position="355"/>
    </location>
</feature>
<dbReference type="PANTHER" id="PTHR30250">
    <property type="entry name" value="PST FAMILY PREDICTED COLANIC ACID TRANSPORTER"/>
    <property type="match status" value="1"/>
</dbReference>
<evidence type="ECO:0000256" key="5">
    <source>
        <dbReference type="ARBA" id="ARBA00023136"/>
    </source>
</evidence>
<feature type="transmembrane region" description="Helical" evidence="6">
    <location>
        <begin position="20"/>
        <end position="46"/>
    </location>
</feature>
<comment type="subcellular location">
    <subcellularLocation>
        <location evidence="1">Cell membrane</location>
        <topology evidence="1">Multi-pass membrane protein</topology>
    </subcellularLocation>
</comment>
<evidence type="ECO:0008006" key="8">
    <source>
        <dbReference type="Google" id="ProtNLM"/>
    </source>
</evidence>
<dbReference type="EMBL" id="LR215729">
    <property type="protein sequence ID" value="VEV98506.1"/>
    <property type="molecule type" value="Genomic_DNA"/>
</dbReference>
<dbReference type="AlphaFoldDB" id="A0A653E905"/>
<feature type="transmembrane region" description="Helical" evidence="6">
    <location>
        <begin position="52"/>
        <end position="71"/>
    </location>
</feature>
<evidence type="ECO:0000313" key="7">
    <source>
        <dbReference type="EMBL" id="VEV98506.1"/>
    </source>
</evidence>
<evidence type="ECO:0000256" key="1">
    <source>
        <dbReference type="ARBA" id="ARBA00004651"/>
    </source>
</evidence>
<feature type="transmembrane region" description="Helical" evidence="6">
    <location>
        <begin position="92"/>
        <end position="120"/>
    </location>
</feature>
<keyword evidence="5 6" id="KW-0472">Membrane</keyword>
<organism evidence="7">
    <name type="scientific">Pseudomonas marincola</name>
    <dbReference type="NCBI Taxonomy" id="437900"/>
    <lineage>
        <taxon>Bacteria</taxon>
        <taxon>Pseudomonadati</taxon>
        <taxon>Pseudomonadota</taxon>
        <taxon>Gammaproteobacteria</taxon>
        <taxon>Pseudomonadales</taxon>
        <taxon>Pseudomonadaceae</taxon>
        <taxon>Pseudomonas</taxon>
    </lineage>
</organism>
<keyword evidence="3 6" id="KW-0812">Transmembrane</keyword>
<feature type="transmembrane region" description="Helical" evidence="6">
    <location>
        <begin position="126"/>
        <end position="147"/>
    </location>
</feature>
<feature type="transmembrane region" description="Helical" evidence="6">
    <location>
        <begin position="367"/>
        <end position="386"/>
    </location>
</feature>
<accession>A0A653E905</accession>
<feature type="transmembrane region" description="Helical" evidence="6">
    <location>
        <begin position="296"/>
        <end position="318"/>
    </location>
</feature>
<evidence type="ECO:0000256" key="4">
    <source>
        <dbReference type="ARBA" id="ARBA00022989"/>
    </source>
</evidence>
<feature type="transmembrane region" description="Helical" evidence="6">
    <location>
        <begin position="392"/>
        <end position="410"/>
    </location>
</feature>
<evidence type="ECO:0000256" key="2">
    <source>
        <dbReference type="ARBA" id="ARBA00022475"/>
    </source>
</evidence>
<dbReference type="GO" id="GO:0005886">
    <property type="term" value="C:plasma membrane"/>
    <property type="evidence" value="ECO:0007669"/>
    <property type="project" value="UniProtKB-SubCell"/>
</dbReference>
<evidence type="ECO:0000256" key="3">
    <source>
        <dbReference type="ARBA" id="ARBA00022692"/>
    </source>
</evidence>
<dbReference type="InterPro" id="IPR002797">
    <property type="entry name" value="Polysacc_synth"/>
</dbReference>
<protein>
    <recommendedName>
        <fullName evidence="8">Polysaccharide transporter, PST family</fullName>
    </recommendedName>
</protein>
<evidence type="ECO:0000256" key="6">
    <source>
        <dbReference type="SAM" id="Phobius"/>
    </source>
</evidence>
<dbReference type="InterPro" id="IPR050833">
    <property type="entry name" value="Poly_Biosynth_Transport"/>
</dbReference>
<dbReference type="PANTHER" id="PTHR30250:SF11">
    <property type="entry name" value="O-ANTIGEN TRANSPORTER-RELATED"/>
    <property type="match status" value="1"/>
</dbReference>
<reference evidence="7" key="1">
    <citation type="submission" date="2019-02" db="EMBL/GenBank/DDBJ databases">
        <authorList>
            <consortium name="Genoscope - CEA"/>
            <person name="William W."/>
        </authorList>
    </citation>
    <scope>NUCLEOTIDE SEQUENCE [LARGE SCALE GENOMIC DNA]</scope>
    <source>
        <strain evidence="7">YSy11</strain>
    </source>
</reference>
<dbReference type="RefSeq" id="WP_150548948.1">
    <property type="nucleotide sequence ID" value="NZ_LR215729.2"/>
</dbReference>
<gene>
    <name evidence="7" type="ORF">PMYSY11_3462</name>
</gene>
<dbReference type="Pfam" id="PF01943">
    <property type="entry name" value="Polysacc_synt"/>
    <property type="match status" value="1"/>
</dbReference>
<keyword evidence="4 6" id="KW-1133">Transmembrane helix</keyword>
<feature type="transmembrane region" description="Helical" evidence="6">
    <location>
        <begin position="180"/>
        <end position="203"/>
    </location>
</feature>
<feature type="transmembrane region" description="Helical" evidence="6">
    <location>
        <begin position="154"/>
        <end position="174"/>
    </location>
</feature>
<sequence length="416" mass="46626">MNLKEAIKLLKSNVEVVSNYTYMTILQVVNSFFYILIYPFVISAIGVESYGLYVYAASISTYFFVLVSFGFDIHAAKLVSIDQKDNVLHVKILSTVTAAKLILALVSISVGVVLYAIVPFVESNKALFTICFSNILSSVFLPTWYFHGVQKMKIVTFIQLIAKFLSLPIIYMVLSRDPVVDAYALIVVATSIAASLLAFLSALMMMKEKLVMPSLGDVSKMMKDSQPFFWSSATNTFKQKSVEVIIGSLFGMTTLAVYDLAYKIFSVPSLLASNINAAIFPKLVKGADRTIINKIIKVEFVIGVICMISVGVAGYWVIQVINIPGMQDAHFLSMLLSVNIVTYLVVGSHIYFIYVPRDRYDLVLNNQVVSVLTFYLLSVVFLWLYWDVYSVVSALVGSALFEIMYSYYLVRRVERY</sequence>
<name>A0A653E905_9PSED</name>
<keyword evidence="2" id="KW-1003">Cell membrane</keyword>